<reference evidence="2" key="1">
    <citation type="submission" date="2017-11" db="EMBL/GenBank/DDBJ databases">
        <title>Complete Genome of Klebsiella pneumoniae Myophage May.</title>
        <authorList>
            <person name="Nguyen K."/>
            <person name="Bonasera R."/>
            <person name="Gill J.J."/>
            <person name="Liu M."/>
        </authorList>
    </citation>
    <scope>NUCLEOTIDE SEQUENCE [LARGE SCALE GENOMIC DNA]</scope>
</reference>
<reference evidence="1 2" key="2">
    <citation type="journal article" date="2019" name="Microbiol. Resour. Announc.">
        <title>Complete Genome Sequence of Klebsiella pneumoniae Myophage May.</title>
        <authorList>
            <person name="Nguyen K.T."/>
            <person name="Bonasera R."/>
            <person name="Benson G."/>
            <person name="Hernandez-Morales A.C."/>
            <person name="Gill J.J."/>
            <person name="Liu M."/>
        </authorList>
    </citation>
    <scope>NUCLEOTIDE SEQUENCE [LARGE SCALE GENOMIC DNA]</scope>
</reference>
<proteinExistence type="predicted"/>
<keyword evidence="2" id="KW-1185">Reference proteome</keyword>
<evidence type="ECO:0000313" key="2">
    <source>
        <dbReference type="Proteomes" id="UP000241345"/>
    </source>
</evidence>
<dbReference type="EMBL" id="MG428991">
    <property type="protein sequence ID" value="AUG88025.1"/>
    <property type="molecule type" value="Genomic_DNA"/>
</dbReference>
<dbReference type="Proteomes" id="UP000241345">
    <property type="component" value="Segment"/>
</dbReference>
<name>A0A2H5BNZ2_9CAUD</name>
<sequence>MADNELTDNKIAEIIKQHSRYAPNGANVIMVHKDGRVFFAEKFEQGCQFWDASTMLTRTLQGIIYSCSLVAKRSDAGHWVSVNDLGGIMGGKEYPTKRSPPPYVKEQMSKITNRPRPTPKEPKVEVVPATAVETKSAKKDTDWRSEFIGVKELDCERNPRNHPLFVSIRADGKIILSKGLLEKIDDNFDFLVSKDRKVIALVKNGSMYNRNKSGNYAHKGLPKYLKFPEDSGTVRIYMDWDQEKNAFIGSL</sequence>
<accession>A0A2H5BNZ2</accession>
<protein>
    <submittedName>
        <fullName evidence="1">Uncharacterized protein</fullName>
    </submittedName>
</protein>
<gene>
    <name evidence="1" type="ORF">CPT_May_111</name>
</gene>
<organism evidence="1 2">
    <name type="scientific">Klebsiella phage May</name>
    <dbReference type="NCBI Taxonomy" id="2054272"/>
    <lineage>
        <taxon>Viruses</taxon>
        <taxon>Duplodnaviria</taxon>
        <taxon>Heunggongvirae</taxon>
        <taxon>Uroviricota</taxon>
        <taxon>Caudoviricetes</taxon>
        <taxon>Pantevenvirales</taxon>
        <taxon>Ackermannviridae</taxon>
        <taxon>Taipeivirus</taxon>
        <taxon>Taipeivirus may</taxon>
    </lineage>
</organism>
<evidence type="ECO:0000313" key="1">
    <source>
        <dbReference type="EMBL" id="AUG88025.1"/>
    </source>
</evidence>